<dbReference type="EnsemblMetazoa" id="AAEL011161-RC">
    <property type="protein sequence ID" value="AAEL011161-PC"/>
    <property type="gene ID" value="AAEL011161"/>
</dbReference>
<keyword evidence="5 6" id="KW-0539">Nucleus</keyword>
<dbReference type="EnsemblMetazoa" id="AAEL011161-RE">
    <property type="protein sequence ID" value="AAEL011161-PE"/>
    <property type="gene ID" value="AAEL011161"/>
</dbReference>
<dbReference type="InterPro" id="IPR009071">
    <property type="entry name" value="HMG_box_dom"/>
</dbReference>
<evidence type="ECO:0000256" key="2">
    <source>
        <dbReference type="ARBA" id="ARBA00023015"/>
    </source>
</evidence>
<keyword evidence="1" id="KW-0597">Phosphoprotein</keyword>
<feature type="region of interest" description="Disordered" evidence="7">
    <location>
        <begin position="86"/>
        <end position="116"/>
    </location>
</feature>
<evidence type="ECO:0000256" key="4">
    <source>
        <dbReference type="ARBA" id="ARBA00023163"/>
    </source>
</evidence>
<feature type="region of interest" description="Disordered" evidence="7">
    <location>
        <begin position="132"/>
        <end position="205"/>
    </location>
</feature>
<dbReference type="EnsemblMetazoa" id="AAEL011161-RF">
    <property type="protein sequence ID" value="AAEL011161-PF"/>
    <property type="gene ID" value="AAEL011161"/>
</dbReference>
<dbReference type="SUPFAM" id="SSF47095">
    <property type="entry name" value="HMG-box"/>
    <property type="match status" value="1"/>
</dbReference>
<evidence type="ECO:0000256" key="7">
    <source>
        <dbReference type="SAM" id="MobiDB-lite"/>
    </source>
</evidence>
<dbReference type="OrthoDB" id="2377365at2759"/>
<evidence type="ECO:0000256" key="3">
    <source>
        <dbReference type="ARBA" id="ARBA00023125"/>
    </source>
</evidence>
<dbReference type="Pfam" id="PF00505">
    <property type="entry name" value="HMG_box"/>
    <property type="match status" value="1"/>
</dbReference>
<feature type="compositionally biased region" description="Polar residues" evidence="7">
    <location>
        <begin position="20"/>
        <end position="36"/>
    </location>
</feature>
<dbReference type="InterPro" id="IPR049523">
    <property type="entry name" value="BBX_HMG-box"/>
</dbReference>
<feature type="compositionally biased region" description="Polar residues" evidence="7">
    <location>
        <begin position="170"/>
        <end position="200"/>
    </location>
</feature>
<feature type="compositionally biased region" description="Polar residues" evidence="7">
    <location>
        <begin position="132"/>
        <end position="148"/>
    </location>
</feature>
<accession>A0A6I8TM52</accession>
<evidence type="ECO:0000256" key="6">
    <source>
        <dbReference type="PROSITE-ProRule" id="PRU00267"/>
    </source>
</evidence>
<feature type="domain" description="HMG box" evidence="8">
    <location>
        <begin position="205"/>
        <end position="273"/>
    </location>
</feature>
<feature type="DNA-binding region" description="HMG box" evidence="6">
    <location>
        <begin position="205"/>
        <end position="273"/>
    </location>
</feature>
<dbReference type="GO" id="GO:0000977">
    <property type="term" value="F:RNA polymerase II transcription regulatory region sequence-specific DNA binding"/>
    <property type="evidence" value="ECO:0007669"/>
    <property type="project" value="TreeGrafter"/>
</dbReference>
<dbReference type="FunCoup" id="A0A6I8TM52">
    <property type="interactions" value="172"/>
</dbReference>
<dbReference type="SMART" id="SM00398">
    <property type="entry name" value="HMG"/>
    <property type="match status" value="1"/>
</dbReference>
<reference evidence="9" key="2">
    <citation type="submission" date="2020-05" db="UniProtKB">
        <authorList>
            <consortium name="EnsemblMetazoa"/>
        </authorList>
    </citation>
    <scope>IDENTIFICATION</scope>
    <source>
        <strain evidence="9">LVP_AGWG</strain>
    </source>
</reference>
<name>A0A6I8TM52_AEDAE</name>
<proteinExistence type="predicted"/>
<dbReference type="InParanoid" id="A0A6I8TM52"/>
<evidence type="ECO:0000259" key="8">
    <source>
        <dbReference type="PROSITE" id="PS50118"/>
    </source>
</evidence>
<dbReference type="Gene3D" id="1.10.30.10">
    <property type="entry name" value="High mobility group box domain"/>
    <property type="match status" value="1"/>
</dbReference>
<feature type="region of interest" description="Disordered" evidence="7">
    <location>
        <begin position="15"/>
        <end position="36"/>
    </location>
</feature>
<keyword evidence="2" id="KW-0805">Transcription regulation</keyword>
<dbReference type="Proteomes" id="UP000008820">
    <property type="component" value="Chromosome 3"/>
</dbReference>
<evidence type="ECO:0000256" key="5">
    <source>
        <dbReference type="ARBA" id="ARBA00023242"/>
    </source>
</evidence>
<gene>
    <name evidence="9" type="primary">5574435</name>
</gene>
<dbReference type="InterPro" id="IPR052412">
    <property type="entry name" value="CC-Dev_Transcription_Reg"/>
</dbReference>
<evidence type="ECO:0000313" key="10">
    <source>
        <dbReference type="Proteomes" id="UP000008820"/>
    </source>
</evidence>
<evidence type="ECO:0000313" key="9">
    <source>
        <dbReference type="EnsemblMetazoa" id="AAEL011161-PC"/>
    </source>
</evidence>
<protein>
    <recommendedName>
        <fullName evidence="8">HMG box domain-containing protein</fullName>
    </recommendedName>
</protein>
<dbReference type="PROSITE" id="PS50118">
    <property type="entry name" value="HMG_BOX_2"/>
    <property type="match status" value="1"/>
</dbReference>
<dbReference type="GO" id="GO:0000981">
    <property type="term" value="F:DNA-binding transcription factor activity, RNA polymerase II-specific"/>
    <property type="evidence" value="ECO:0007669"/>
    <property type="project" value="TreeGrafter"/>
</dbReference>
<dbReference type="CDD" id="cd21989">
    <property type="entry name" value="HMG-box_HBP2"/>
    <property type="match status" value="1"/>
</dbReference>
<dbReference type="EnsemblMetazoa" id="AAEL011161-RD">
    <property type="protein sequence ID" value="AAEL011161-PD"/>
    <property type="gene ID" value="AAEL011161"/>
</dbReference>
<dbReference type="EnsemblMetazoa" id="AAEL011161-RG">
    <property type="protein sequence ID" value="AAEL011161-PG"/>
    <property type="gene ID" value="AAEL011161"/>
</dbReference>
<feature type="region of interest" description="Disordered" evidence="7">
    <location>
        <begin position="489"/>
        <end position="508"/>
    </location>
</feature>
<dbReference type="AlphaFoldDB" id="A0A6I8TM52"/>
<evidence type="ECO:0000256" key="1">
    <source>
        <dbReference type="ARBA" id="ARBA00022553"/>
    </source>
</evidence>
<keyword evidence="3 6" id="KW-0238">DNA-binding</keyword>
<dbReference type="GO" id="GO:0005634">
    <property type="term" value="C:nucleus"/>
    <property type="evidence" value="ECO:0007669"/>
    <property type="project" value="UniProtKB-UniRule"/>
</dbReference>
<keyword evidence="4" id="KW-0804">Transcription</keyword>
<sequence>MANSVSSHFGDRIINMLGSPDQQQSTSDSGVNGNNNLKSFVNNNIATSDNSNYNVNSHQTKNAASYCLTLQNSISLYNFYAKNDKRDATKEESTSSSTITGNMVDQKDTVDGSQQKSTIISTTLSTNVHSNMNDLQNQHHNYSKSYDSQPDLKLDTSCDDPIDSDDHATTDSMNDCVSPAKQSSSSDHIARSQQNATPTTPDHHARRPMNAFLIFCKRHRTIVRDRHPNLENRSITKILGDWWANLDKDQKASYTNLAKQYKDAFFTAHPDFKWYKLPAPPLRPQGIRPVKTEPSGLGSEYEYGYGISYETVETKDEEQFDTDQRTNITTSEFITGDNELTYGELPTESSPKKKNLEMSVFKLADEAQMGGLNSLMMDAYEGKINQNDSSSPGYCEAKQESTMLDPSSPEPRMTMEPCINMKNHFYSKRPNDVNRELSAYDSKRFKRAFDSMHYEYYDEDYTRKTARACKGKRYKEFMTHTRLSSASKKTSKSATVVRAEQPQAAVESGPAPIVTEYAIDDPAPKTNGTLDQNYSGCIAYEETNIVGKNDPKHFDASDFDLDKKINELPCLNLDEYLTKKKDTKKKKKIKGKFKSTIKPHITVVEQMEKIVGSRKRKARKESITRRDVSLSDSNLVPEADALFALATLAEVAANENHIGEKTI</sequence>
<keyword evidence="10" id="KW-1185">Reference proteome</keyword>
<dbReference type="PANTHER" id="PTHR13059">
    <property type="entry name" value="HMG-BOX TRANSCRIPTION FACTOR BBX"/>
    <property type="match status" value="1"/>
</dbReference>
<dbReference type="PANTHER" id="PTHR13059:SF10">
    <property type="entry name" value="HMG BOX TRANSCRIPTION FACTOR BBX"/>
    <property type="match status" value="1"/>
</dbReference>
<organism evidence="9 10">
    <name type="scientific">Aedes aegypti</name>
    <name type="common">Yellowfever mosquito</name>
    <name type="synonym">Culex aegypti</name>
    <dbReference type="NCBI Taxonomy" id="7159"/>
    <lineage>
        <taxon>Eukaryota</taxon>
        <taxon>Metazoa</taxon>
        <taxon>Ecdysozoa</taxon>
        <taxon>Arthropoda</taxon>
        <taxon>Hexapoda</taxon>
        <taxon>Insecta</taxon>
        <taxon>Pterygota</taxon>
        <taxon>Neoptera</taxon>
        <taxon>Endopterygota</taxon>
        <taxon>Diptera</taxon>
        <taxon>Nematocera</taxon>
        <taxon>Culicoidea</taxon>
        <taxon>Culicidae</taxon>
        <taxon>Culicinae</taxon>
        <taxon>Aedini</taxon>
        <taxon>Aedes</taxon>
        <taxon>Stegomyia</taxon>
    </lineage>
</organism>
<dbReference type="InterPro" id="IPR036910">
    <property type="entry name" value="HMG_box_dom_sf"/>
</dbReference>
<reference evidence="9 10" key="1">
    <citation type="submission" date="2017-06" db="EMBL/GenBank/DDBJ databases">
        <title>Aedes aegypti genome working group (AGWG) sequencing and assembly.</title>
        <authorList>
            <consortium name="Aedes aegypti Genome Working Group (AGWG)"/>
            <person name="Matthews B.J."/>
        </authorList>
    </citation>
    <scope>NUCLEOTIDE SEQUENCE [LARGE SCALE GENOMIC DNA]</scope>
    <source>
        <strain evidence="9 10">LVP_AGWG</strain>
    </source>
</reference>